<dbReference type="SUPFAM" id="SSF74650">
    <property type="entry name" value="Galactose mutarotase-like"/>
    <property type="match status" value="1"/>
</dbReference>
<dbReference type="InterPro" id="IPR014718">
    <property type="entry name" value="GH-type_carb-bd"/>
</dbReference>
<dbReference type="CDD" id="cd09024">
    <property type="entry name" value="Aldose_epim_lacX"/>
    <property type="match status" value="1"/>
</dbReference>
<dbReference type="PANTHER" id="PTHR11122">
    <property type="entry name" value="APOSPORY-ASSOCIATED PROTEIN C-RELATED"/>
    <property type="match status" value="1"/>
</dbReference>
<dbReference type="InterPro" id="IPR008183">
    <property type="entry name" value="Aldose_1/G6P_1-epimerase"/>
</dbReference>
<dbReference type="Proteomes" id="UP000788153">
    <property type="component" value="Unassembled WGS sequence"/>
</dbReference>
<gene>
    <name evidence="1" type="ORF">FHT01_001476</name>
</gene>
<dbReference type="InterPro" id="IPR037481">
    <property type="entry name" value="LacX"/>
</dbReference>
<name>A0ABX0U095_9SPHN</name>
<comment type="caution">
    <text evidence="1">The sequence shown here is derived from an EMBL/GenBank/DDBJ whole genome shotgun (WGS) entry which is preliminary data.</text>
</comment>
<reference evidence="1 2" key="1">
    <citation type="submission" date="2020-03" db="EMBL/GenBank/DDBJ databases">
        <title>Genomic Encyclopedia of Type Strains, Phase IV (KMG-IV): sequencing the most valuable type-strain genomes for metagenomic binning, comparative biology and taxonomic classification.</title>
        <authorList>
            <person name="Goeker M."/>
        </authorList>
    </citation>
    <scope>NUCLEOTIDE SEQUENCE [LARGE SCALE GENOMIC DNA]</scope>
    <source>
        <strain evidence="1 2">DSM 22753</strain>
    </source>
</reference>
<evidence type="ECO:0000313" key="1">
    <source>
        <dbReference type="EMBL" id="NIJ23934.1"/>
    </source>
</evidence>
<dbReference type="Pfam" id="PF01263">
    <property type="entry name" value="Aldose_epim"/>
    <property type="match status" value="1"/>
</dbReference>
<proteinExistence type="predicted"/>
<dbReference type="Gene3D" id="2.70.98.10">
    <property type="match status" value="1"/>
</dbReference>
<keyword evidence="2" id="KW-1185">Reference proteome</keyword>
<protein>
    <submittedName>
        <fullName evidence="1">Galactose mutarotase-like enzyme</fullName>
    </submittedName>
</protein>
<accession>A0ABX0U095</accession>
<dbReference type="InterPro" id="IPR011013">
    <property type="entry name" value="Gal_mutarotase_sf_dom"/>
</dbReference>
<evidence type="ECO:0000313" key="2">
    <source>
        <dbReference type="Proteomes" id="UP000788153"/>
    </source>
</evidence>
<dbReference type="EMBL" id="JAASQP010000001">
    <property type="protein sequence ID" value="NIJ23934.1"/>
    <property type="molecule type" value="Genomic_DNA"/>
</dbReference>
<organism evidence="1 2">
    <name type="scientific">Sphingomonas japonica</name>
    <dbReference type="NCBI Taxonomy" id="511662"/>
    <lineage>
        <taxon>Bacteria</taxon>
        <taxon>Pseudomonadati</taxon>
        <taxon>Pseudomonadota</taxon>
        <taxon>Alphaproteobacteria</taxon>
        <taxon>Sphingomonadales</taxon>
        <taxon>Sphingomonadaceae</taxon>
        <taxon>Sphingomonas</taxon>
    </lineage>
</organism>
<sequence>MTGNRQRGMVEIASSALSAVVNPHGAELTHLRDGDGRELMTDADPAFWTGRAPILFPIVGALNGGVYRLDGSEYSLPQHGFARTLPFDVIEQDDARVRLRLTDNDATHAVYPFAFTLDVEHAIDGATLTTTVTVTNRGDRAMPASVGFHPAFAWPLPYGGERADHRIVFERDEPALLNRIVPGGLIGPADAASPLEGHKLALRDDLFAVNALVWSEIVSQSVRYGAPAAPQLRIDFPQTPMLGIWTKPGAAFVCVEPWHGIADPQGFAGEIWDKPGMLRFAPGEARSFAMAVTLEA</sequence>
<dbReference type="PANTHER" id="PTHR11122:SF13">
    <property type="entry name" value="GLUCOSE-6-PHOSPHATE 1-EPIMERASE"/>
    <property type="match status" value="1"/>
</dbReference>